<dbReference type="OrthoDB" id="157118at2157"/>
<dbReference type="Proteomes" id="UP000302218">
    <property type="component" value="Chromosome"/>
</dbReference>
<dbReference type="GO" id="GO:0015297">
    <property type="term" value="F:antiporter activity"/>
    <property type="evidence" value="ECO:0007669"/>
    <property type="project" value="UniProtKB-KW"/>
</dbReference>
<dbReference type="GeneID" id="40265138"/>
<accession>A0A4P8WG26</accession>
<feature type="transmembrane region" description="Helical" evidence="10">
    <location>
        <begin position="69"/>
        <end position="86"/>
    </location>
</feature>
<evidence type="ECO:0000256" key="8">
    <source>
        <dbReference type="ARBA" id="ARBA00023136"/>
    </source>
</evidence>
<dbReference type="KEGG" id="nvr:FEJ81_07655"/>
<feature type="transmembrane region" description="Helical" evidence="10">
    <location>
        <begin position="213"/>
        <end position="236"/>
    </location>
</feature>
<keyword evidence="8 10" id="KW-0472">Membrane</keyword>
<feature type="transmembrane region" description="Helical" evidence="10">
    <location>
        <begin position="360"/>
        <end position="379"/>
    </location>
</feature>
<evidence type="ECO:0000313" key="13">
    <source>
        <dbReference type="Proteomes" id="UP000302218"/>
    </source>
</evidence>
<evidence type="ECO:0000256" key="1">
    <source>
        <dbReference type="ARBA" id="ARBA00004651"/>
    </source>
</evidence>
<evidence type="ECO:0000256" key="3">
    <source>
        <dbReference type="ARBA" id="ARBA00022449"/>
    </source>
</evidence>
<dbReference type="Pfam" id="PF00999">
    <property type="entry name" value="Na_H_Exchanger"/>
    <property type="match status" value="1"/>
</dbReference>
<evidence type="ECO:0000256" key="9">
    <source>
        <dbReference type="SAM" id="MobiDB-lite"/>
    </source>
</evidence>
<keyword evidence="2" id="KW-0813">Transport</keyword>
<evidence type="ECO:0000256" key="7">
    <source>
        <dbReference type="ARBA" id="ARBA00023065"/>
    </source>
</evidence>
<dbReference type="PANTHER" id="PTHR32507">
    <property type="entry name" value="NA(+)/H(+) ANTIPORTER 1"/>
    <property type="match status" value="1"/>
</dbReference>
<feature type="transmembrane region" description="Helical" evidence="10">
    <location>
        <begin position="256"/>
        <end position="282"/>
    </location>
</feature>
<evidence type="ECO:0000256" key="10">
    <source>
        <dbReference type="SAM" id="Phobius"/>
    </source>
</evidence>
<keyword evidence="5 10" id="KW-0812">Transmembrane</keyword>
<dbReference type="InterPro" id="IPR038770">
    <property type="entry name" value="Na+/solute_symporter_sf"/>
</dbReference>
<evidence type="ECO:0000259" key="11">
    <source>
        <dbReference type="Pfam" id="PF00999"/>
    </source>
</evidence>
<dbReference type="PANTHER" id="PTHR32507:SF8">
    <property type="entry name" value="CNH1P"/>
    <property type="match status" value="1"/>
</dbReference>
<comment type="subcellular location">
    <subcellularLocation>
        <location evidence="1">Cell membrane</location>
        <topology evidence="1">Multi-pass membrane protein</topology>
    </subcellularLocation>
</comment>
<evidence type="ECO:0000256" key="6">
    <source>
        <dbReference type="ARBA" id="ARBA00022989"/>
    </source>
</evidence>
<feature type="transmembrane region" description="Helical" evidence="10">
    <location>
        <begin position="98"/>
        <end position="120"/>
    </location>
</feature>
<keyword evidence="3" id="KW-0050">Antiport</keyword>
<evidence type="ECO:0000313" key="12">
    <source>
        <dbReference type="EMBL" id="QCS42239.1"/>
    </source>
</evidence>
<sequence length="436" mass="46549">MAFEVFQLYDLLLILIGVAVLGIAILPRFIAELPMTDPLFYILFGFILFSLPLGIPAPDPLAQGHMTERLTEIGVIIALMTVGLKIDRPPGLRSWESAWRLLGITMPLTIGLAALVGWWVGLAIPTAMLLGAVIAPTDPVLASEVQVEGPGGSTEEEPKEGAAGREDEVRYALSAESGLNDGFAFPFTNLAIAMALVGVAPANWIGEWILVDVLFRIVVGVGGGLVFGYLLARLVFIKPVEDPLPKAMLGLEALGGTFAVYGLIEFLGGYGFIGVFIAATVLRDYERRHAFYEPMHDLSEKSEQLLQITIMTLFGGAIAGGLLAPLTLELFLAAVAIVFIVRPVSGIVGLLGFDRSWSERLAISFFGLRGIGTFYYLAYGLNQAPFADPDVIWALAGTTILISGIVLGISATPIIEKTLGEESPELGETIGEEGSS</sequence>
<keyword evidence="6 10" id="KW-1133">Transmembrane helix</keyword>
<dbReference type="Gene3D" id="1.20.1530.20">
    <property type="match status" value="1"/>
</dbReference>
<dbReference type="EMBL" id="CP040330">
    <property type="protein sequence ID" value="QCS42239.1"/>
    <property type="molecule type" value="Genomic_DNA"/>
</dbReference>
<evidence type="ECO:0000256" key="2">
    <source>
        <dbReference type="ARBA" id="ARBA00022448"/>
    </source>
</evidence>
<gene>
    <name evidence="12" type="ORF">FEJ81_07655</name>
</gene>
<proteinExistence type="predicted"/>
<organism evidence="12 13">
    <name type="scientific">Natrinema versiforme</name>
    <dbReference type="NCBI Taxonomy" id="88724"/>
    <lineage>
        <taxon>Archaea</taxon>
        <taxon>Methanobacteriati</taxon>
        <taxon>Methanobacteriota</taxon>
        <taxon>Stenosarchaea group</taxon>
        <taxon>Halobacteria</taxon>
        <taxon>Halobacteriales</taxon>
        <taxon>Natrialbaceae</taxon>
        <taxon>Natrinema</taxon>
    </lineage>
</organism>
<feature type="transmembrane region" description="Helical" evidence="10">
    <location>
        <begin position="330"/>
        <end position="353"/>
    </location>
</feature>
<name>A0A4P8WG26_9EURY</name>
<feature type="transmembrane region" description="Helical" evidence="10">
    <location>
        <begin position="183"/>
        <end position="206"/>
    </location>
</feature>
<dbReference type="InterPro" id="IPR006153">
    <property type="entry name" value="Cation/H_exchanger_TM"/>
</dbReference>
<protein>
    <submittedName>
        <fullName evidence="12">Sodium:proton antiporter</fullName>
    </submittedName>
</protein>
<evidence type="ECO:0000256" key="5">
    <source>
        <dbReference type="ARBA" id="ARBA00022692"/>
    </source>
</evidence>
<evidence type="ECO:0000256" key="4">
    <source>
        <dbReference type="ARBA" id="ARBA00022475"/>
    </source>
</evidence>
<feature type="domain" description="Cation/H+ exchanger transmembrane" evidence="11">
    <location>
        <begin position="21"/>
        <end position="416"/>
    </location>
</feature>
<feature type="transmembrane region" description="Helical" evidence="10">
    <location>
        <begin position="38"/>
        <end position="57"/>
    </location>
</feature>
<dbReference type="GO" id="GO:0005886">
    <property type="term" value="C:plasma membrane"/>
    <property type="evidence" value="ECO:0007669"/>
    <property type="project" value="UniProtKB-SubCell"/>
</dbReference>
<feature type="transmembrane region" description="Helical" evidence="10">
    <location>
        <begin position="6"/>
        <end position="26"/>
    </location>
</feature>
<dbReference type="AlphaFoldDB" id="A0A4P8WG26"/>
<reference evidence="13" key="1">
    <citation type="submission" date="2019-05" db="EMBL/GenBank/DDBJ databases">
        <title>Genome sequence and methylation pattern of the halophilic Archaeon Natrinema versiforme BOL5-4.</title>
        <authorList>
            <person name="DasSarma P."/>
            <person name="Anton B.P."/>
            <person name="DasSarma S.L."/>
            <person name="Martinez F.L."/>
            <person name="Guzman D."/>
            <person name="Roberts R.J."/>
            <person name="DasSarma S."/>
        </authorList>
    </citation>
    <scope>NUCLEOTIDE SEQUENCE [LARGE SCALE GENOMIC DNA]</scope>
    <source>
        <strain evidence="13">BOL5-4</strain>
    </source>
</reference>
<feature type="transmembrane region" description="Helical" evidence="10">
    <location>
        <begin position="305"/>
        <end position="324"/>
    </location>
</feature>
<dbReference type="RefSeq" id="WP_138244733.1">
    <property type="nucleotide sequence ID" value="NZ_CP040330.1"/>
</dbReference>
<feature type="region of interest" description="Disordered" evidence="9">
    <location>
        <begin position="145"/>
        <end position="165"/>
    </location>
</feature>
<feature type="transmembrane region" description="Helical" evidence="10">
    <location>
        <begin position="391"/>
        <end position="409"/>
    </location>
</feature>
<keyword evidence="4" id="KW-1003">Cell membrane</keyword>
<dbReference type="GO" id="GO:1902600">
    <property type="term" value="P:proton transmembrane transport"/>
    <property type="evidence" value="ECO:0007669"/>
    <property type="project" value="InterPro"/>
</dbReference>
<keyword evidence="7" id="KW-0406">Ion transport</keyword>